<name>A0A1G6I1H5_9PSEU</name>
<dbReference type="InterPro" id="IPR013249">
    <property type="entry name" value="RNA_pol_sigma70_r4_t2"/>
</dbReference>
<organism evidence="8 9">
    <name type="scientific">Prauserella marina</name>
    <dbReference type="NCBI Taxonomy" id="530584"/>
    <lineage>
        <taxon>Bacteria</taxon>
        <taxon>Bacillati</taxon>
        <taxon>Actinomycetota</taxon>
        <taxon>Actinomycetes</taxon>
        <taxon>Pseudonocardiales</taxon>
        <taxon>Pseudonocardiaceae</taxon>
        <taxon>Prauserella</taxon>
    </lineage>
</organism>
<dbReference type="NCBIfam" id="TIGR02937">
    <property type="entry name" value="sigma70-ECF"/>
    <property type="match status" value="1"/>
</dbReference>
<evidence type="ECO:0000256" key="3">
    <source>
        <dbReference type="ARBA" id="ARBA00023015"/>
    </source>
</evidence>
<dbReference type="InterPro" id="IPR014284">
    <property type="entry name" value="RNA_pol_sigma-70_dom"/>
</dbReference>
<dbReference type="SUPFAM" id="SSF88946">
    <property type="entry name" value="Sigma2 domain of RNA polymerase sigma factors"/>
    <property type="match status" value="1"/>
</dbReference>
<evidence type="ECO:0000313" key="9">
    <source>
        <dbReference type="Proteomes" id="UP000199494"/>
    </source>
</evidence>
<evidence type="ECO:0000256" key="4">
    <source>
        <dbReference type="ARBA" id="ARBA00023082"/>
    </source>
</evidence>
<protein>
    <submittedName>
        <fullName evidence="8">RNA polymerase sigma-70 factor, ECF subfamily</fullName>
    </submittedName>
</protein>
<keyword evidence="9" id="KW-1185">Reference proteome</keyword>
<dbReference type="EMBL" id="FMZE01000001">
    <property type="protein sequence ID" value="SDC00300.1"/>
    <property type="molecule type" value="Genomic_DNA"/>
</dbReference>
<feature type="domain" description="RNA polymerase sigma factor 70 region 4 type 2" evidence="7">
    <location>
        <begin position="116"/>
        <end position="167"/>
    </location>
</feature>
<dbReference type="Pfam" id="PF08281">
    <property type="entry name" value="Sigma70_r4_2"/>
    <property type="match status" value="1"/>
</dbReference>
<evidence type="ECO:0000259" key="6">
    <source>
        <dbReference type="Pfam" id="PF04542"/>
    </source>
</evidence>
<proteinExistence type="inferred from homology"/>
<accession>A0A1G6I1H5</accession>
<dbReference type="NCBIfam" id="TIGR02957">
    <property type="entry name" value="SigX4"/>
    <property type="match status" value="1"/>
</dbReference>
<sequence>MSVVAQGMEDGKDGKDFEAARPRLFAIAYRMLGSAAEAEDAVQDTFLRWTAADRSDIEVPVAWLTKVLGNLCLTRLGSARARRESYVGPWLPEPVATEDSALGPLDTAEQRDSVSMAFLLLLERLNPAERAVFVLREAFEYAHREIAEILDLTEANSQQLYHRARRRVAEERARFPSAPRRGKEMAQRFLSAARGGDLEGLRELLAADVVSWADGGGKTHAARKPVRGLDKVVRYLGWMSTEVPGLAVTVLELNGQPGLLATVGEQPLLAVVLDIADGKITTIRIVNNPDKLVFLNTQVRRNG</sequence>
<dbReference type="InterPro" id="IPR014303">
    <property type="entry name" value="RNA_pol_sigma-70_ECF"/>
</dbReference>
<evidence type="ECO:0000256" key="2">
    <source>
        <dbReference type="ARBA" id="ARBA00011344"/>
    </source>
</evidence>
<evidence type="ECO:0000313" key="8">
    <source>
        <dbReference type="EMBL" id="SDC00300.1"/>
    </source>
</evidence>
<keyword evidence="5" id="KW-0804">Transcription</keyword>
<dbReference type="Gene3D" id="3.10.450.50">
    <property type="match status" value="1"/>
</dbReference>
<evidence type="ECO:0000256" key="1">
    <source>
        <dbReference type="ARBA" id="ARBA00010641"/>
    </source>
</evidence>
<dbReference type="SUPFAM" id="SSF54427">
    <property type="entry name" value="NTF2-like"/>
    <property type="match status" value="1"/>
</dbReference>
<dbReference type="STRING" id="530584.SAMN05421630_10114"/>
<dbReference type="InterPro" id="IPR013324">
    <property type="entry name" value="RNA_pol_sigma_r3/r4-like"/>
</dbReference>
<dbReference type="RefSeq" id="WP_245865912.1">
    <property type="nucleotide sequence ID" value="NZ_CP016353.1"/>
</dbReference>
<dbReference type="InterPro" id="IPR032710">
    <property type="entry name" value="NTF2-like_dom_sf"/>
</dbReference>
<dbReference type="GO" id="GO:0003677">
    <property type="term" value="F:DNA binding"/>
    <property type="evidence" value="ECO:0007669"/>
    <property type="project" value="InterPro"/>
</dbReference>
<dbReference type="InterPro" id="IPR013325">
    <property type="entry name" value="RNA_pol_sigma_r2"/>
</dbReference>
<dbReference type="InterPro" id="IPR052704">
    <property type="entry name" value="ECF_Sigma-70_Domain"/>
</dbReference>
<dbReference type="NCBIfam" id="NF007214">
    <property type="entry name" value="PRK09636.1"/>
    <property type="match status" value="1"/>
</dbReference>
<evidence type="ECO:0000259" key="7">
    <source>
        <dbReference type="Pfam" id="PF08281"/>
    </source>
</evidence>
<dbReference type="PANTHER" id="PTHR30173">
    <property type="entry name" value="SIGMA 19 FACTOR"/>
    <property type="match status" value="1"/>
</dbReference>
<dbReference type="Gene3D" id="1.10.1740.10">
    <property type="match status" value="1"/>
</dbReference>
<dbReference type="PANTHER" id="PTHR30173:SF36">
    <property type="entry name" value="ECF RNA POLYMERASE SIGMA FACTOR SIGJ"/>
    <property type="match status" value="1"/>
</dbReference>
<dbReference type="InterPro" id="IPR007627">
    <property type="entry name" value="RNA_pol_sigma70_r2"/>
</dbReference>
<dbReference type="AlphaFoldDB" id="A0A1G6I1H5"/>
<dbReference type="GO" id="GO:0006352">
    <property type="term" value="P:DNA-templated transcription initiation"/>
    <property type="evidence" value="ECO:0007669"/>
    <property type="project" value="InterPro"/>
</dbReference>
<keyword evidence="4" id="KW-0731">Sigma factor</keyword>
<comment type="similarity">
    <text evidence="1">Belongs to the sigma-70 factor family. ECF subfamily.</text>
</comment>
<keyword evidence="3" id="KW-0805">Transcription regulation</keyword>
<evidence type="ECO:0000256" key="5">
    <source>
        <dbReference type="ARBA" id="ARBA00023163"/>
    </source>
</evidence>
<dbReference type="Gene3D" id="1.10.10.10">
    <property type="entry name" value="Winged helix-like DNA-binding domain superfamily/Winged helix DNA-binding domain"/>
    <property type="match status" value="1"/>
</dbReference>
<comment type="subunit">
    <text evidence="2">Interacts transiently with the RNA polymerase catalytic core formed by RpoA, RpoB, RpoC and RpoZ (2 alpha, 1 beta, 1 beta' and 1 omega subunit) to form the RNA polymerase holoenzyme that can initiate transcription.</text>
</comment>
<dbReference type="Pfam" id="PF04542">
    <property type="entry name" value="Sigma70_r2"/>
    <property type="match status" value="1"/>
</dbReference>
<gene>
    <name evidence="8" type="ORF">SAMN05421630_10114</name>
</gene>
<dbReference type="InterPro" id="IPR036388">
    <property type="entry name" value="WH-like_DNA-bd_sf"/>
</dbReference>
<dbReference type="GO" id="GO:0016987">
    <property type="term" value="F:sigma factor activity"/>
    <property type="evidence" value="ECO:0007669"/>
    <property type="project" value="UniProtKB-KW"/>
</dbReference>
<reference evidence="8 9" key="1">
    <citation type="submission" date="2016-10" db="EMBL/GenBank/DDBJ databases">
        <authorList>
            <person name="de Groot N.N."/>
        </authorList>
    </citation>
    <scope>NUCLEOTIDE SEQUENCE [LARGE SCALE GENOMIC DNA]</scope>
    <source>
        <strain evidence="8 9">CGMCC 4.5506</strain>
    </source>
</reference>
<dbReference type="Proteomes" id="UP000199494">
    <property type="component" value="Unassembled WGS sequence"/>
</dbReference>
<feature type="domain" description="RNA polymerase sigma-70 region 2" evidence="6">
    <location>
        <begin position="17"/>
        <end position="80"/>
    </location>
</feature>
<dbReference type="SUPFAM" id="SSF88659">
    <property type="entry name" value="Sigma3 and sigma4 domains of RNA polymerase sigma factors"/>
    <property type="match status" value="1"/>
</dbReference>